<protein>
    <submittedName>
        <fullName evidence="1">Uncharacterized protein</fullName>
    </submittedName>
</protein>
<comment type="caution">
    <text evidence="1">The sequence shown here is derived from an EMBL/GenBank/DDBJ whole genome shotgun (WGS) entry which is preliminary data.</text>
</comment>
<evidence type="ECO:0000313" key="2">
    <source>
        <dbReference type="Proteomes" id="UP000814033"/>
    </source>
</evidence>
<accession>A0ACB8RRD3</accession>
<keyword evidence="2" id="KW-1185">Reference proteome</keyword>
<sequence>MKFMLALAALALAAPALAEAPSALPSRIAGFSPCILECLKHNEGPDGCTIGDVECSCTKPQYSSGVTMCVLNQGCSAADIEAASKVHQEDCAPYAARAVPSAISSGVASLPSGLPSCISKCLDISKGCEPGEVECSCNNPLYAHNVETCFSNCTSAERHIADKQHSSLCAPCTSLPFAPRRADS</sequence>
<dbReference type="EMBL" id="MU275929">
    <property type="protein sequence ID" value="KAI0046296.1"/>
    <property type="molecule type" value="Genomic_DNA"/>
</dbReference>
<evidence type="ECO:0000313" key="1">
    <source>
        <dbReference type="EMBL" id="KAI0046296.1"/>
    </source>
</evidence>
<reference evidence="1" key="1">
    <citation type="submission" date="2021-02" db="EMBL/GenBank/DDBJ databases">
        <authorList>
            <consortium name="DOE Joint Genome Institute"/>
            <person name="Ahrendt S."/>
            <person name="Looney B.P."/>
            <person name="Miyauchi S."/>
            <person name="Morin E."/>
            <person name="Drula E."/>
            <person name="Courty P.E."/>
            <person name="Chicoki N."/>
            <person name="Fauchery L."/>
            <person name="Kohler A."/>
            <person name="Kuo A."/>
            <person name="Labutti K."/>
            <person name="Pangilinan J."/>
            <person name="Lipzen A."/>
            <person name="Riley R."/>
            <person name="Andreopoulos W."/>
            <person name="He G."/>
            <person name="Johnson J."/>
            <person name="Barry K.W."/>
            <person name="Grigoriev I.V."/>
            <person name="Nagy L."/>
            <person name="Hibbett D."/>
            <person name="Henrissat B."/>
            <person name="Matheny P.B."/>
            <person name="Labbe J."/>
            <person name="Martin F."/>
        </authorList>
    </citation>
    <scope>NUCLEOTIDE SEQUENCE</scope>
    <source>
        <strain evidence="1">FP105234-sp</strain>
    </source>
</reference>
<dbReference type="Proteomes" id="UP000814033">
    <property type="component" value="Unassembled WGS sequence"/>
</dbReference>
<gene>
    <name evidence="1" type="ORF">FA95DRAFT_1403372</name>
</gene>
<organism evidence="1 2">
    <name type="scientific">Auriscalpium vulgare</name>
    <dbReference type="NCBI Taxonomy" id="40419"/>
    <lineage>
        <taxon>Eukaryota</taxon>
        <taxon>Fungi</taxon>
        <taxon>Dikarya</taxon>
        <taxon>Basidiomycota</taxon>
        <taxon>Agaricomycotina</taxon>
        <taxon>Agaricomycetes</taxon>
        <taxon>Russulales</taxon>
        <taxon>Auriscalpiaceae</taxon>
        <taxon>Auriscalpium</taxon>
    </lineage>
</organism>
<name>A0ACB8RRD3_9AGAM</name>
<reference evidence="1" key="2">
    <citation type="journal article" date="2022" name="New Phytol.">
        <title>Evolutionary transition to the ectomycorrhizal habit in the genomes of a hyperdiverse lineage of mushroom-forming fungi.</title>
        <authorList>
            <person name="Looney B."/>
            <person name="Miyauchi S."/>
            <person name="Morin E."/>
            <person name="Drula E."/>
            <person name="Courty P.E."/>
            <person name="Kohler A."/>
            <person name="Kuo A."/>
            <person name="LaButti K."/>
            <person name="Pangilinan J."/>
            <person name="Lipzen A."/>
            <person name="Riley R."/>
            <person name="Andreopoulos W."/>
            <person name="He G."/>
            <person name="Johnson J."/>
            <person name="Nolan M."/>
            <person name="Tritt A."/>
            <person name="Barry K.W."/>
            <person name="Grigoriev I.V."/>
            <person name="Nagy L.G."/>
            <person name="Hibbett D."/>
            <person name="Henrissat B."/>
            <person name="Matheny P.B."/>
            <person name="Labbe J."/>
            <person name="Martin F.M."/>
        </authorList>
    </citation>
    <scope>NUCLEOTIDE SEQUENCE</scope>
    <source>
        <strain evidence="1">FP105234-sp</strain>
    </source>
</reference>
<proteinExistence type="predicted"/>